<feature type="compositionally biased region" description="Low complexity" evidence="1">
    <location>
        <begin position="201"/>
        <end position="214"/>
    </location>
</feature>
<accession>A0AA36N9B2</accession>
<evidence type="ECO:0000313" key="2">
    <source>
        <dbReference type="EMBL" id="CAJ1403850.1"/>
    </source>
</evidence>
<organism evidence="2 3">
    <name type="scientific">Effrenium voratum</name>
    <dbReference type="NCBI Taxonomy" id="2562239"/>
    <lineage>
        <taxon>Eukaryota</taxon>
        <taxon>Sar</taxon>
        <taxon>Alveolata</taxon>
        <taxon>Dinophyceae</taxon>
        <taxon>Suessiales</taxon>
        <taxon>Symbiodiniaceae</taxon>
        <taxon>Effrenium</taxon>
    </lineage>
</organism>
<feature type="compositionally biased region" description="Basic and acidic residues" evidence="1">
    <location>
        <begin position="151"/>
        <end position="180"/>
    </location>
</feature>
<reference evidence="2" key="1">
    <citation type="submission" date="2023-08" db="EMBL/GenBank/DDBJ databases">
        <authorList>
            <person name="Chen Y."/>
            <person name="Shah S."/>
            <person name="Dougan E. K."/>
            <person name="Thang M."/>
            <person name="Chan C."/>
        </authorList>
    </citation>
    <scope>NUCLEOTIDE SEQUENCE</scope>
</reference>
<comment type="caution">
    <text evidence="2">The sequence shown here is derived from an EMBL/GenBank/DDBJ whole genome shotgun (WGS) entry which is preliminary data.</text>
</comment>
<keyword evidence="3" id="KW-1185">Reference proteome</keyword>
<dbReference type="Proteomes" id="UP001178507">
    <property type="component" value="Unassembled WGS sequence"/>
</dbReference>
<name>A0AA36N9B2_9DINO</name>
<feature type="compositionally biased region" description="Pro residues" evidence="1">
    <location>
        <begin position="215"/>
        <end position="224"/>
    </location>
</feature>
<protein>
    <submittedName>
        <fullName evidence="2">Uncharacterized protein</fullName>
    </submittedName>
</protein>
<dbReference type="EMBL" id="CAUJNA010003512">
    <property type="protein sequence ID" value="CAJ1403850.1"/>
    <property type="molecule type" value="Genomic_DNA"/>
</dbReference>
<feature type="compositionally biased region" description="Low complexity" evidence="1">
    <location>
        <begin position="67"/>
        <end position="77"/>
    </location>
</feature>
<proteinExistence type="predicted"/>
<evidence type="ECO:0000256" key="1">
    <source>
        <dbReference type="SAM" id="MobiDB-lite"/>
    </source>
</evidence>
<feature type="region of interest" description="Disordered" evidence="1">
    <location>
        <begin position="1"/>
        <end position="91"/>
    </location>
</feature>
<sequence length="224" mass="24930">MARGKCTREDGPRRDEDRRASRRHALAMAEQQGAGAPLKMRIEQRRAAMQASSGVMPNPCTPEFGEAPATPRSRSPTPVTPEERRRKSRRITFSALNDALEDVCTETQSAEVASNIQAAQELVKAMFAKPVPESQHLRGAKRSLARSSIDSSREAMTERAKQLWEKANSDSEEEATRDRAMLATPGRFRHRRKGAFQDPWASLAPRKSSPSRSKLPPPPKRPPP</sequence>
<dbReference type="AlphaFoldDB" id="A0AA36N9B2"/>
<gene>
    <name evidence="2" type="ORF">EVOR1521_LOCUS26423</name>
</gene>
<feature type="region of interest" description="Disordered" evidence="1">
    <location>
        <begin position="132"/>
        <end position="224"/>
    </location>
</feature>
<feature type="compositionally biased region" description="Basic and acidic residues" evidence="1">
    <location>
        <begin position="1"/>
        <end position="19"/>
    </location>
</feature>
<evidence type="ECO:0000313" key="3">
    <source>
        <dbReference type="Proteomes" id="UP001178507"/>
    </source>
</evidence>